<evidence type="ECO:0000256" key="5">
    <source>
        <dbReference type="ARBA" id="ARBA00093465"/>
    </source>
</evidence>
<feature type="region of interest" description="Disordered" evidence="6">
    <location>
        <begin position="153"/>
        <end position="184"/>
    </location>
</feature>
<keyword evidence="9" id="KW-1185">Reference proteome</keyword>
<keyword evidence="3" id="KW-0539">Nucleus</keyword>
<feature type="compositionally biased region" description="Polar residues" evidence="6">
    <location>
        <begin position="154"/>
        <end position="163"/>
    </location>
</feature>
<accession>A0A7J7CWI2</accession>
<dbReference type="PANTHER" id="PTHR35740:SF1">
    <property type="entry name" value="OS12G0111700 PROTEIN"/>
    <property type="match status" value="1"/>
</dbReference>
<feature type="compositionally biased region" description="Pro residues" evidence="6">
    <location>
        <begin position="82"/>
        <end position="93"/>
    </location>
</feature>
<dbReference type="InterPro" id="IPR057337">
    <property type="entry name" value="Sororin_C"/>
</dbReference>
<feature type="compositionally biased region" description="Low complexity" evidence="6">
    <location>
        <begin position="18"/>
        <end position="36"/>
    </location>
</feature>
<dbReference type="GO" id="GO:0051301">
    <property type="term" value="P:cell division"/>
    <property type="evidence" value="ECO:0007669"/>
    <property type="project" value="UniProtKB-KW"/>
</dbReference>
<dbReference type="InParanoid" id="A0A7J7CWI2"/>
<feature type="region of interest" description="Disordered" evidence="6">
    <location>
        <begin position="1"/>
        <end position="128"/>
    </location>
</feature>
<keyword evidence="2" id="KW-0498">Mitosis</keyword>
<evidence type="ECO:0000313" key="9">
    <source>
        <dbReference type="Proteomes" id="UP000593562"/>
    </source>
</evidence>
<dbReference type="EMBL" id="JAAARO010000013">
    <property type="protein sequence ID" value="KAF5738423.1"/>
    <property type="molecule type" value="Genomic_DNA"/>
</dbReference>
<dbReference type="Proteomes" id="UP000593562">
    <property type="component" value="Unassembled WGS sequence"/>
</dbReference>
<dbReference type="Pfam" id="PF25220">
    <property type="entry name" value="Sororin_C"/>
    <property type="match status" value="1"/>
</dbReference>
<evidence type="ECO:0000256" key="4">
    <source>
        <dbReference type="ARBA" id="ARBA00023306"/>
    </source>
</evidence>
<evidence type="ECO:0000256" key="2">
    <source>
        <dbReference type="ARBA" id="ARBA00022776"/>
    </source>
</evidence>
<keyword evidence="4" id="KW-0131">Cell cycle</keyword>
<feature type="domain" description="Sororin C-terminal region" evidence="7">
    <location>
        <begin position="185"/>
        <end position="208"/>
    </location>
</feature>
<proteinExistence type="inferred from homology"/>
<dbReference type="OrthoDB" id="1903589at2759"/>
<comment type="caution">
    <text evidence="8">The sequence shown here is derived from an EMBL/GenBank/DDBJ whole genome shotgun (WGS) entry which is preliminary data.</text>
</comment>
<feature type="compositionally biased region" description="Basic residues" evidence="6">
    <location>
        <begin position="117"/>
        <end position="127"/>
    </location>
</feature>
<dbReference type="PANTHER" id="PTHR35740">
    <property type="entry name" value="OS12G0111700 PROTEIN"/>
    <property type="match status" value="1"/>
</dbReference>
<comment type="similarity">
    <text evidence="5">Belongs to the sororin family.</text>
</comment>
<sequence length="217" mass="24057">METVSKRRKPLSDRTNTSASANYSSASSSSSYVVKPSKPEPSVPVSSVFKKLLNDIENDTVDKRNDTNNRTSASSNPSEPNSSPPPPRTPAPSQPLKSTSVSGTGKHEDSEPYTVYTRRKSARTIRSRGKEIAKSTIFSPAAKTEYKRDKMNKVGNTRASKSCTVPHRKKPRGILSKQDNSNDALPKDFIEQQREYFAEIDAFELLEEEVKSDDDLT</sequence>
<evidence type="ECO:0000256" key="1">
    <source>
        <dbReference type="ARBA" id="ARBA00022618"/>
    </source>
</evidence>
<evidence type="ECO:0000256" key="6">
    <source>
        <dbReference type="SAM" id="MobiDB-lite"/>
    </source>
</evidence>
<organism evidence="8 9">
    <name type="scientific">Tripterygium wilfordii</name>
    <name type="common">Thunder God vine</name>
    <dbReference type="NCBI Taxonomy" id="458696"/>
    <lineage>
        <taxon>Eukaryota</taxon>
        <taxon>Viridiplantae</taxon>
        <taxon>Streptophyta</taxon>
        <taxon>Embryophyta</taxon>
        <taxon>Tracheophyta</taxon>
        <taxon>Spermatophyta</taxon>
        <taxon>Magnoliopsida</taxon>
        <taxon>eudicotyledons</taxon>
        <taxon>Gunneridae</taxon>
        <taxon>Pentapetalae</taxon>
        <taxon>rosids</taxon>
        <taxon>fabids</taxon>
        <taxon>Celastrales</taxon>
        <taxon>Celastraceae</taxon>
        <taxon>Tripterygium</taxon>
    </lineage>
</organism>
<dbReference type="AlphaFoldDB" id="A0A7J7CWI2"/>
<evidence type="ECO:0000256" key="3">
    <source>
        <dbReference type="ARBA" id="ARBA00023242"/>
    </source>
</evidence>
<name>A0A7J7CWI2_TRIWF</name>
<protein>
    <recommendedName>
        <fullName evidence="7">Sororin C-terminal region domain-containing protein</fullName>
    </recommendedName>
</protein>
<keyword evidence="1" id="KW-0132">Cell division</keyword>
<reference evidence="8 9" key="1">
    <citation type="journal article" date="2020" name="Nat. Commun.">
        <title>Genome of Tripterygium wilfordii and identification of cytochrome P450 involved in triptolide biosynthesis.</title>
        <authorList>
            <person name="Tu L."/>
            <person name="Su P."/>
            <person name="Zhang Z."/>
            <person name="Gao L."/>
            <person name="Wang J."/>
            <person name="Hu T."/>
            <person name="Zhou J."/>
            <person name="Zhang Y."/>
            <person name="Zhao Y."/>
            <person name="Liu Y."/>
            <person name="Song Y."/>
            <person name="Tong Y."/>
            <person name="Lu Y."/>
            <person name="Yang J."/>
            <person name="Xu C."/>
            <person name="Jia M."/>
            <person name="Peters R.J."/>
            <person name="Huang L."/>
            <person name="Gao W."/>
        </authorList>
    </citation>
    <scope>NUCLEOTIDE SEQUENCE [LARGE SCALE GENOMIC DNA]</scope>
    <source>
        <strain evidence="9">cv. XIE 37</strain>
        <tissue evidence="8">Leaf</tissue>
    </source>
</reference>
<dbReference type="GO" id="GO:0005634">
    <property type="term" value="C:nucleus"/>
    <property type="evidence" value="ECO:0007669"/>
    <property type="project" value="UniProtKB-SubCell"/>
</dbReference>
<evidence type="ECO:0000313" key="8">
    <source>
        <dbReference type="EMBL" id="KAF5738423.1"/>
    </source>
</evidence>
<gene>
    <name evidence="8" type="ORF">HS088_TW13G01322</name>
</gene>
<evidence type="ECO:0000259" key="7">
    <source>
        <dbReference type="Pfam" id="PF25220"/>
    </source>
</evidence>
<dbReference type="FunCoup" id="A0A7J7CWI2">
    <property type="interactions" value="3"/>
</dbReference>
<feature type="compositionally biased region" description="Low complexity" evidence="6">
    <location>
        <begin position="71"/>
        <end position="81"/>
    </location>
</feature>